<evidence type="ECO:0008006" key="4">
    <source>
        <dbReference type="Google" id="ProtNLM"/>
    </source>
</evidence>
<dbReference type="SUPFAM" id="SSF103473">
    <property type="entry name" value="MFS general substrate transporter"/>
    <property type="match status" value="1"/>
</dbReference>
<dbReference type="Gene3D" id="1.20.1720.10">
    <property type="entry name" value="Multidrug resistance protein D"/>
    <property type="match status" value="1"/>
</dbReference>
<dbReference type="STRING" id="37992.A0A4Z0XZB4"/>
<feature type="compositionally biased region" description="Basic and acidic residues" evidence="1">
    <location>
        <begin position="10"/>
        <end position="22"/>
    </location>
</feature>
<keyword evidence="3" id="KW-1185">Reference proteome</keyword>
<reference evidence="2 3" key="1">
    <citation type="submission" date="2019-03" db="EMBL/GenBank/DDBJ databases">
        <title>Draft genome sequence of Xylaria hypoxylon DSM 108379, a ubiquitous saprotrophic-parasitic fungi on hardwood.</title>
        <authorList>
            <person name="Buettner E."/>
            <person name="Leonhardt S."/>
            <person name="Gebauer A.M."/>
            <person name="Liers C."/>
            <person name="Hofrichter M."/>
            <person name="Kellner H."/>
        </authorList>
    </citation>
    <scope>NUCLEOTIDE SEQUENCE [LARGE SCALE GENOMIC DNA]</scope>
    <source>
        <strain evidence="2 3">DSM 108379</strain>
    </source>
</reference>
<organism evidence="2 3">
    <name type="scientific">Xylaria hypoxylon</name>
    <dbReference type="NCBI Taxonomy" id="37992"/>
    <lineage>
        <taxon>Eukaryota</taxon>
        <taxon>Fungi</taxon>
        <taxon>Dikarya</taxon>
        <taxon>Ascomycota</taxon>
        <taxon>Pezizomycotina</taxon>
        <taxon>Sordariomycetes</taxon>
        <taxon>Xylariomycetidae</taxon>
        <taxon>Xylariales</taxon>
        <taxon>Xylariaceae</taxon>
        <taxon>Xylaria</taxon>
    </lineage>
</organism>
<name>A0A4Z0XZB4_9PEZI</name>
<sequence length="107" mass="11580">MSGLFTHPTPKRDDRGHDDKETTQTTSDIQIADRAADAEPRSEVQAPSGKKYSIFTTTEKRGIVLAAAAGAFFSPLSAQIYFPALDALSRDLGISVTEVNLTVTTYM</sequence>
<dbReference type="EMBL" id="SKBN01000537">
    <property type="protein sequence ID" value="TGJ75887.1"/>
    <property type="molecule type" value="Genomic_DNA"/>
</dbReference>
<evidence type="ECO:0000313" key="3">
    <source>
        <dbReference type="Proteomes" id="UP000297716"/>
    </source>
</evidence>
<evidence type="ECO:0000256" key="1">
    <source>
        <dbReference type="SAM" id="MobiDB-lite"/>
    </source>
</evidence>
<proteinExistence type="predicted"/>
<feature type="non-terminal residue" evidence="2">
    <location>
        <position position="107"/>
    </location>
</feature>
<dbReference type="OrthoDB" id="440553at2759"/>
<evidence type="ECO:0000313" key="2">
    <source>
        <dbReference type="EMBL" id="TGJ75887.1"/>
    </source>
</evidence>
<dbReference type="Proteomes" id="UP000297716">
    <property type="component" value="Unassembled WGS sequence"/>
</dbReference>
<feature type="region of interest" description="Disordered" evidence="1">
    <location>
        <begin position="1"/>
        <end position="50"/>
    </location>
</feature>
<gene>
    <name evidence="2" type="ORF">E0Z10_g10946</name>
</gene>
<accession>A0A4Z0XZB4</accession>
<comment type="caution">
    <text evidence="2">The sequence shown here is derived from an EMBL/GenBank/DDBJ whole genome shotgun (WGS) entry which is preliminary data.</text>
</comment>
<dbReference type="InterPro" id="IPR036259">
    <property type="entry name" value="MFS_trans_sf"/>
</dbReference>
<dbReference type="AlphaFoldDB" id="A0A4Z0XZB4"/>
<protein>
    <recommendedName>
        <fullName evidence="4">Major facilitator superfamily (MFS) profile domain-containing protein</fullName>
    </recommendedName>
</protein>